<evidence type="ECO:0000313" key="2">
    <source>
        <dbReference type="Proteomes" id="UP001528411"/>
    </source>
</evidence>
<name>A0ABT5FA55_9GAMM</name>
<keyword evidence="2" id="KW-1185">Reference proteome</keyword>
<protein>
    <submittedName>
        <fullName evidence="1">Uncharacterized protein</fullName>
    </submittedName>
</protein>
<sequence length="238" mass="27687">MPVPDSVIEEITSAAKEAWPEDKEMQTYTVKEELDAYRNFVALDYSCISDEEKETLIQEAKESFESWEERFSSIQDELEAIVELKELSNGNQGNDLYNQWVLEAQSENDNYFRGQLEYIQNKASSYEAIQRTRAEIDPLKNILIDIENIIGSECYNGNIQNYGSWGELESEGRSFRYPVKFYDGENEYKRRTVPRDIPAEQLISGYYPFGANELNIYRALHKVLKYLEAEHGLKLPKT</sequence>
<comment type="caution">
    <text evidence="1">The sequence shown here is derived from an EMBL/GenBank/DDBJ whole genome shotgun (WGS) entry which is preliminary data.</text>
</comment>
<dbReference type="EMBL" id="JAQOMS010000002">
    <property type="protein sequence ID" value="MDC2888004.1"/>
    <property type="molecule type" value="Genomic_DNA"/>
</dbReference>
<dbReference type="RefSeq" id="WP_272179744.1">
    <property type="nucleotide sequence ID" value="NZ_JAQOMS010000002.1"/>
</dbReference>
<gene>
    <name evidence="1" type="ORF">PN838_03150</name>
</gene>
<dbReference type="Proteomes" id="UP001528411">
    <property type="component" value="Unassembled WGS sequence"/>
</dbReference>
<proteinExistence type="predicted"/>
<evidence type="ECO:0000313" key="1">
    <source>
        <dbReference type="EMBL" id="MDC2888004.1"/>
    </source>
</evidence>
<accession>A0ABT5FA55</accession>
<reference evidence="1 2" key="1">
    <citation type="submission" date="2023-01" db="EMBL/GenBank/DDBJ databases">
        <title>Psychrosphaera sp. nov., isolated from marine algae.</title>
        <authorList>
            <person name="Bayburt H."/>
            <person name="Choi B.J."/>
            <person name="Kim J.M."/>
            <person name="Choi D.G."/>
            <person name="Jeon C.O."/>
        </authorList>
    </citation>
    <scope>NUCLEOTIDE SEQUENCE [LARGE SCALE GENOMIC DNA]</scope>
    <source>
        <strain evidence="1 2">G1-22</strain>
    </source>
</reference>
<organism evidence="1 2">
    <name type="scientific">Psychrosphaera algicola</name>
    <dbReference type="NCBI Taxonomy" id="3023714"/>
    <lineage>
        <taxon>Bacteria</taxon>
        <taxon>Pseudomonadati</taxon>
        <taxon>Pseudomonadota</taxon>
        <taxon>Gammaproteobacteria</taxon>
        <taxon>Alteromonadales</taxon>
        <taxon>Pseudoalteromonadaceae</taxon>
        <taxon>Psychrosphaera</taxon>
    </lineage>
</organism>